<feature type="transmembrane region" description="Helical" evidence="1">
    <location>
        <begin position="125"/>
        <end position="144"/>
    </location>
</feature>
<proteinExistence type="predicted"/>
<reference evidence="3" key="1">
    <citation type="journal article" date="2019" name="Gigascience">
        <title>De novo genome assembly of the endangered Acer yangbiense, a plant species with extremely small populations endemic to Yunnan Province, China.</title>
        <authorList>
            <person name="Yang J."/>
            <person name="Wariss H.M."/>
            <person name="Tao L."/>
            <person name="Zhang R."/>
            <person name="Yun Q."/>
            <person name="Hollingsworth P."/>
            <person name="Dao Z."/>
            <person name="Luo G."/>
            <person name="Guo H."/>
            <person name="Ma Y."/>
            <person name="Sun W."/>
        </authorList>
    </citation>
    <scope>NUCLEOTIDE SEQUENCE [LARGE SCALE GENOMIC DNA]</scope>
    <source>
        <strain evidence="3">cv. br00</strain>
    </source>
</reference>
<keyword evidence="3" id="KW-1185">Reference proteome</keyword>
<dbReference type="AlphaFoldDB" id="A0A5N5M9E6"/>
<comment type="caution">
    <text evidence="2">The sequence shown here is derived from an EMBL/GenBank/DDBJ whole genome shotgun (WGS) entry which is preliminary data.</text>
</comment>
<dbReference type="PANTHER" id="PTHR34115:SF5">
    <property type="entry name" value="PROTEIN, PUTATIVE-RELATED"/>
    <property type="match status" value="1"/>
</dbReference>
<dbReference type="Proteomes" id="UP000326939">
    <property type="component" value="Chromosome 6"/>
</dbReference>
<sequence length="181" mass="20606">MFFPQRQVSLSIAFMTARNYVQQDQLTTPNSTHAIFTFIMPVLLCFLQLMYQGKDYSPFDTHPITMWIALTCVLAYCVIYGVEKSCTKYFQSPVYASAVRGGAMLFGSLSVASLASILFPDCMQPILYLLCTLFSLWELLYSLIWKTMEMESAEHGIVGQTSAGARWLVWNSSDQRYRLPI</sequence>
<evidence type="ECO:0000313" key="2">
    <source>
        <dbReference type="EMBL" id="KAB5551660.1"/>
    </source>
</evidence>
<feature type="transmembrane region" description="Helical" evidence="1">
    <location>
        <begin position="94"/>
        <end position="119"/>
    </location>
</feature>
<feature type="transmembrane region" description="Helical" evidence="1">
    <location>
        <begin position="64"/>
        <end position="82"/>
    </location>
</feature>
<organism evidence="2 3">
    <name type="scientific">Salix brachista</name>
    <dbReference type="NCBI Taxonomy" id="2182728"/>
    <lineage>
        <taxon>Eukaryota</taxon>
        <taxon>Viridiplantae</taxon>
        <taxon>Streptophyta</taxon>
        <taxon>Embryophyta</taxon>
        <taxon>Tracheophyta</taxon>
        <taxon>Spermatophyta</taxon>
        <taxon>Magnoliopsida</taxon>
        <taxon>eudicotyledons</taxon>
        <taxon>Gunneridae</taxon>
        <taxon>Pentapetalae</taxon>
        <taxon>rosids</taxon>
        <taxon>fabids</taxon>
        <taxon>Malpighiales</taxon>
        <taxon>Salicaceae</taxon>
        <taxon>Saliceae</taxon>
        <taxon>Salix</taxon>
    </lineage>
</organism>
<keyword evidence="1" id="KW-1133">Transmembrane helix</keyword>
<evidence type="ECO:0000313" key="3">
    <source>
        <dbReference type="Proteomes" id="UP000326939"/>
    </source>
</evidence>
<dbReference type="InterPro" id="IPR053258">
    <property type="entry name" value="Ca-permeable_cation_channel"/>
</dbReference>
<dbReference type="EMBL" id="VDCV01000006">
    <property type="protein sequence ID" value="KAB5551660.1"/>
    <property type="molecule type" value="Genomic_DNA"/>
</dbReference>
<dbReference type="PANTHER" id="PTHR34115">
    <property type="entry name" value="PROTEIN, PUTATIVE-RELATED"/>
    <property type="match status" value="1"/>
</dbReference>
<feature type="transmembrane region" description="Helical" evidence="1">
    <location>
        <begin position="34"/>
        <end position="52"/>
    </location>
</feature>
<accession>A0A5N5M9E6</accession>
<keyword evidence="1" id="KW-0812">Transmembrane</keyword>
<evidence type="ECO:0000256" key="1">
    <source>
        <dbReference type="SAM" id="Phobius"/>
    </source>
</evidence>
<name>A0A5N5M9E6_9ROSI</name>
<keyword evidence="1" id="KW-0472">Membrane</keyword>
<gene>
    <name evidence="2" type="ORF">DKX38_008971</name>
</gene>
<protein>
    <submittedName>
        <fullName evidence="2">Uncharacterized protein</fullName>
    </submittedName>
</protein>